<evidence type="ECO:0000259" key="3">
    <source>
        <dbReference type="PROSITE" id="PS50948"/>
    </source>
</evidence>
<dbReference type="InterPro" id="IPR055647">
    <property type="entry name" value="DUF7223"/>
</dbReference>
<protein>
    <recommendedName>
        <fullName evidence="3">Apple domain-containing protein</fullName>
    </recommendedName>
</protein>
<comment type="caution">
    <text evidence="4">The sequence shown here is derived from an EMBL/GenBank/DDBJ whole genome shotgun (WGS) entry which is preliminary data.</text>
</comment>
<dbReference type="Pfam" id="PF00024">
    <property type="entry name" value="PAN_1"/>
    <property type="match status" value="1"/>
</dbReference>
<feature type="region of interest" description="Disordered" evidence="1">
    <location>
        <begin position="815"/>
        <end position="843"/>
    </location>
</feature>
<dbReference type="Pfam" id="PF14295">
    <property type="entry name" value="PAN_4"/>
    <property type="match status" value="1"/>
</dbReference>
<evidence type="ECO:0000313" key="4">
    <source>
        <dbReference type="EMBL" id="GIZ43052.1"/>
    </source>
</evidence>
<feature type="domain" description="Apple" evidence="3">
    <location>
        <begin position="237"/>
        <end position="315"/>
    </location>
</feature>
<evidence type="ECO:0000313" key="5">
    <source>
        <dbReference type="Proteomes" id="UP000825890"/>
    </source>
</evidence>
<keyword evidence="5" id="KW-1185">Reference proteome</keyword>
<dbReference type="RefSeq" id="XP_044657539.1">
    <property type="nucleotide sequence ID" value="XM_044801604.1"/>
</dbReference>
<sequence>MLSAAVWTLCLSALAHGSQDAPADIVRTSLDKPLPQQGHPILIPAIHPHLNKRDLNHLQPSNGTSIFFTEDVPVWRREKVIAATITAQTHSLAVPLDHSEWIKSVVCRHDSMTIQFTHRDALDHVRERWTAVEITFISAAASCSTPNSGQLGFFHASGLEFDPETATAHASGRLSEFKDAVSDFDISWGTFDTGSTDQAPLQRRQYGYQAPPTVQPGKFLPSCDAIRIENAPRTRICHVRGSLRRTSPLKRAYSSRTLTKKQCARDCLSDSKCASFSYSHARKLCSLYKDGLQKQGFTPAKKTSRSTTFYYQRNCWGCRNQRSTVTTTTSSTSKSAAGSVETATSAGPDGKPVSFKVFRGSSVVGTVLETFNIPRKSRARAVVSDSAAELACLAACALKATCQAWELRTSDQGAQSCTLKTDIGETKDEGGCRDTELVKLPLYHDDYHVYLILEQRQQCITWNLVDHFKHFADADDDDPVHYLDFSTSTFAGFNPTEWYISPGSIEKGSGVYVPADGEQFIHASFPWDGNSNFDYLRMLISTNDDLVGQKEFVLGFSYALGERQGFGAGTCQMRAGFFWDSAPAPIIELGPGTAGKWIRVERVVKTDQILATLKYPSQLDFQVNCTQPGLTKVDLFLDDFSLTQGPKETCVTVTPAVGTPTSTQPACPEPSVNILQNPSFEQPIDSMGRYQWSYSGFARRESDSVYSAQDGTAFFYKGPATLSYENPGLVLFGTQPNREYRLRFYWAFGQHQTWAAKGCLLRVYFNTNGLELTQAGFERARLEVEFQCGKGYDQSESVDFMLDNFSLMDPNECRPPPDRTVPQAPSNTNTRASNDPTAACGRKPSTFPLNANGREGEGDKYSTTYDFSQIVLNSPFIPCGPTFDNELDMAYGFLKYEPGVAGNVTGLRERLGIFGFEESWPISMIIDGYAGAMGLAAAFKKLAAFFENLENLVNSAIETIKMVVDTFTTIRPSIGFTIPFDMDPFKVNSSFGVENSIPLYALEVKEEDVGAAAFSASSSKAKAIAERYAIQDPKPRLNVWCVDCGVTGSLSVAGTASISLLKGPTSLAVELDGSIGVGVHLGIEALVEKEFEFLKKQLYSAGLPGLSIPGIITLGPMITLSVDGKAGVKALGRVLAGAKLEFPEMSVVLDVIDTSRTGLSGFKPTVTTTFEAVGELELSASIGLPISVGIGIDVLNGLWTQGVAVVSRPNLGAKAHWNTPMAQDEDKCDGIDWELGLGVDFELSVFEKSYALGEFEGPKLAEGCLGNEIPEEGEPTPIEPADPEESSTRSVDPVESPIYELPPVPTLLQGQPVKESVPLKAGQVRISDVTNAAYLVAGDDGSIYLGPASNLDTVFDMSSNVTYGAKGKFLAWYPDSMAAYGVSRFRLIDVESGTRGQNFAMIVPGERNIYAIRGSLWGPEAPDLTYGLVWCNSPAYTAAKVFLVRTHEAGTAMLKSPDVQWLVTGAEVTQCAPLILTHPGFTPLMG</sequence>
<feature type="chain" id="PRO_5040200128" description="Apple domain-containing protein" evidence="2">
    <location>
        <begin position="18"/>
        <end position="1486"/>
    </location>
</feature>
<feature type="region of interest" description="Disordered" evidence="1">
    <location>
        <begin position="1266"/>
        <end position="1296"/>
    </location>
</feature>
<dbReference type="Proteomes" id="UP000825890">
    <property type="component" value="Unassembled WGS sequence"/>
</dbReference>
<proteinExistence type="predicted"/>
<feature type="region of interest" description="Disordered" evidence="1">
    <location>
        <begin position="327"/>
        <end position="347"/>
    </location>
</feature>
<feature type="compositionally biased region" description="Low complexity" evidence="1">
    <location>
        <begin position="327"/>
        <end position="340"/>
    </location>
</feature>
<dbReference type="Gene3D" id="3.50.4.10">
    <property type="entry name" value="Hepatocyte Growth Factor"/>
    <property type="match status" value="1"/>
</dbReference>
<dbReference type="GeneID" id="68291871"/>
<dbReference type="InterPro" id="IPR003609">
    <property type="entry name" value="Pan_app"/>
</dbReference>
<dbReference type="OrthoDB" id="160645at2759"/>
<name>A0A9P3FGD1_9PEZI</name>
<dbReference type="EMBL" id="BOLY01000004">
    <property type="protein sequence ID" value="GIZ43052.1"/>
    <property type="molecule type" value="Genomic_DNA"/>
</dbReference>
<feature type="compositionally biased region" description="Polar residues" evidence="1">
    <location>
        <begin position="823"/>
        <end position="836"/>
    </location>
</feature>
<evidence type="ECO:0000256" key="1">
    <source>
        <dbReference type="SAM" id="MobiDB-lite"/>
    </source>
</evidence>
<dbReference type="SUPFAM" id="SSF57414">
    <property type="entry name" value="Hairpin loop containing domain-like"/>
    <property type="match status" value="1"/>
</dbReference>
<organism evidence="4 5">
    <name type="scientific">Cercospora kikuchii</name>
    <dbReference type="NCBI Taxonomy" id="84275"/>
    <lineage>
        <taxon>Eukaryota</taxon>
        <taxon>Fungi</taxon>
        <taxon>Dikarya</taxon>
        <taxon>Ascomycota</taxon>
        <taxon>Pezizomycotina</taxon>
        <taxon>Dothideomycetes</taxon>
        <taxon>Dothideomycetidae</taxon>
        <taxon>Mycosphaerellales</taxon>
        <taxon>Mycosphaerellaceae</taxon>
        <taxon>Cercospora</taxon>
    </lineage>
</organism>
<gene>
    <name evidence="4" type="ORF">CKM354_000629600</name>
</gene>
<evidence type="ECO:0000256" key="2">
    <source>
        <dbReference type="SAM" id="SignalP"/>
    </source>
</evidence>
<dbReference type="InterPro" id="IPR054293">
    <property type="entry name" value="DUF7029"/>
</dbReference>
<dbReference type="Pfam" id="PF23865">
    <property type="entry name" value="DUF7223"/>
    <property type="match status" value="1"/>
</dbReference>
<dbReference type="PROSITE" id="PS50948">
    <property type="entry name" value="PAN"/>
    <property type="match status" value="1"/>
</dbReference>
<keyword evidence="2" id="KW-0732">Signal</keyword>
<accession>A0A9P3FGD1</accession>
<dbReference type="Pfam" id="PF22974">
    <property type="entry name" value="DUF7029"/>
    <property type="match status" value="1"/>
</dbReference>
<reference evidence="4 5" key="1">
    <citation type="submission" date="2021-01" db="EMBL/GenBank/DDBJ databases">
        <title>Cercospora kikuchii MAFF 305040 whole genome shotgun sequence.</title>
        <authorList>
            <person name="Kashiwa T."/>
            <person name="Suzuki T."/>
        </authorList>
    </citation>
    <scope>NUCLEOTIDE SEQUENCE [LARGE SCALE GENOMIC DNA]</scope>
    <source>
        <strain evidence="4 5">MAFF 305040</strain>
    </source>
</reference>
<feature type="signal peptide" evidence="2">
    <location>
        <begin position="1"/>
        <end position="17"/>
    </location>
</feature>